<protein>
    <submittedName>
        <fullName evidence="1">Uncharacterized protein</fullName>
    </submittedName>
</protein>
<keyword evidence="2" id="KW-1185">Reference proteome</keyword>
<evidence type="ECO:0000313" key="2">
    <source>
        <dbReference type="Proteomes" id="UP000555393"/>
    </source>
</evidence>
<dbReference type="Proteomes" id="UP000555393">
    <property type="component" value="Unassembled WGS sequence"/>
</dbReference>
<organism evidence="1 2">
    <name type="scientific">Paenochrobactrum gallinarii</name>
    <dbReference type="NCBI Taxonomy" id="643673"/>
    <lineage>
        <taxon>Bacteria</taxon>
        <taxon>Pseudomonadati</taxon>
        <taxon>Pseudomonadota</taxon>
        <taxon>Alphaproteobacteria</taxon>
        <taxon>Hyphomicrobiales</taxon>
        <taxon>Brucellaceae</taxon>
        <taxon>Paenochrobactrum</taxon>
    </lineage>
</organism>
<proteinExistence type="predicted"/>
<dbReference type="AlphaFoldDB" id="A0A841LVU5"/>
<accession>A0A841LVU5</accession>
<reference evidence="1 2" key="1">
    <citation type="submission" date="2020-08" db="EMBL/GenBank/DDBJ databases">
        <title>Genomic Encyclopedia of Type Strains, Phase IV (KMG-IV): sequencing the most valuable type-strain genomes for metagenomic binning, comparative biology and taxonomic classification.</title>
        <authorList>
            <person name="Goeker M."/>
        </authorList>
    </citation>
    <scope>NUCLEOTIDE SEQUENCE [LARGE SCALE GENOMIC DNA]</scope>
    <source>
        <strain evidence="1 2">DSM 22336</strain>
    </source>
</reference>
<name>A0A841LVU5_9HYPH</name>
<sequence length="435" mass="48551">MSVLYLKSAFGDVSTVIQKAADTGLVTIVEQANFDAQILAQHQGLITGQQCDQDVLLQLKPALETFMNKGGRWFFNGHIVRPFLDGLHQYQPISAPKRADFDLNSLNFHPIFAEIDLKKLETNKNVAGFYGRGCNPLPENAVAINGLGAKFVPVDWVWHRAKGGRFFSHSGNDLASMGLEWGLAPLLSERILEWVAGGACLDESTTHFQQPQTDLPLAKAQSYQGARISKATNAPRIVVPSSGNYYHIHSLEGDAYSHAFDVITTPEELGTILTPTDVLWVPCRTPAQRMIAQKPVIARHLENGGTVIALGESRSDLWLDHITFHETPTNWWWWLDEKADLGVRVTDPKHPLMKDMTTQDVTWHLHGWFEPPAGAQILARDGDNRPILYVDDVSTNGRMIISSLDPMFHHGSHFMPATTRFLDRFIPNLKAMIHA</sequence>
<comment type="caution">
    <text evidence="1">The sequence shown here is derived from an EMBL/GenBank/DDBJ whole genome shotgun (WGS) entry which is preliminary data.</text>
</comment>
<evidence type="ECO:0000313" key="1">
    <source>
        <dbReference type="EMBL" id="MBB6260607.1"/>
    </source>
</evidence>
<dbReference type="RefSeq" id="WP_210307038.1">
    <property type="nucleotide sequence ID" value="NZ_JACIIU010000003.1"/>
</dbReference>
<gene>
    <name evidence="1" type="ORF">FHS77_001141</name>
</gene>
<dbReference type="EMBL" id="JACIIU010000003">
    <property type="protein sequence ID" value="MBB6260607.1"/>
    <property type="molecule type" value="Genomic_DNA"/>
</dbReference>